<reference evidence="2" key="2">
    <citation type="journal article" date="2007" name="Science">
        <title>Genome sequence of Aedes aegypti, a major arbovirus vector.</title>
        <authorList>
            <person name="Nene V."/>
            <person name="Wortman J.R."/>
            <person name="Lawson D."/>
            <person name="Haas B."/>
            <person name="Kodira C."/>
            <person name="Tu Z.J."/>
            <person name="Loftus B."/>
            <person name="Xi Z."/>
            <person name="Megy K."/>
            <person name="Grabherr M."/>
            <person name="Ren Q."/>
            <person name="Zdobnov E.M."/>
            <person name="Lobo N.F."/>
            <person name="Campbell K.S."/>
            <person name="Brown S.E."/>
            <person name="Bonaldo M.F."/>
            <person name="Zhu J."/>
            <person name="Sinkins S.P."/>
            <person name="Hogenkamp D.G."/>
            <person name="Amedeo P."/>
            <person name="Arensburger P."/>
            <person name="Atkinson P.W."/>
            <person name="Bidwell S."/>
            <person name="Biedler J."/>
            <person name="Birney E."/>
            <person name="Bruggner R.V."/>
            <person name="Costas J."/>
            <person name="Coy M.R."/>
            <person name="Crabtree J."/>
            <person name="Crawford M."/>
            <person name="Debruyn B."/>
            <person name="Decaprio D."/>
            <person name="Eiglmeier K."/>
            <person name="Eisenstadt E."/>
            <person name="El-Dorry H."/>
            <person name="Gelbart W.M."/>
            <person name="Gomes S.L."/>
            <person name="Hammond M."/>
            <person name="Hannick L.I."/>
            <person name="Hogan J.R."/>
            <person name="Holmes M.H."/>
            <person name="Jaffe D."/>
            <person name="Johnston J.S."/>
            <person name="Kennedy R.C."/>
            <person name="Koo H."/>
            <person name="Kravitz S."/>
            <person name="Kriventseva E.V."/>
            <person name="Kulp D."/>
            <person name="Labutti K."/>
            <person name="Lee E."/>
            <person name="Li S."/>
            <person name="Lovin D.D."/>
            <person name="Mao C."/>
            <person name="Mauceli E."/>
            <person name="Menck C.F."/>
            <person name="Miller J.R."/>
            <person name="Montgomery P."/>
            <person name="Mori A."/>
            <person name="Nascimento A.L."/>
            <person name="Naveira H.F."/>
            <person name="Nusbaum C."/>
            <person name="O'leary S."/>
            <person name="Orvis J."/>
            <person name="Pertea M."/>
            <person name="Quesneville H."/>
            <person name="Reidenbach K.R."/>
            <person name="Rogers Y.H."/>
            <person name="Roth C.W."/>
            <person name="Schneider J.R."/>
            <person name="Schatz M."/>
            <person name="Shumway M."/>
            <person name="Stanke M."/>
            <person name="Stinson E.O."/>
            <person name="Tubio J.M."/>
            <person name="Vanzee J.P."/>
            <person name="Verjovski-Almeida S."/>
            <person name="Werner D."/>
            <person name="White O."/>
            <person name="Wyder S."/>
            <person name="Zeng Q."/>
            <person name="Zhao Q."/>
            <person name="Zhao Y."/>
            <person name="Hill C.A."/>
            <person name="Raikhel A.S."/>
            <person name="Soares M.B."/>
            <person name="Knudson D.L."/>
            <person name="Lee N.H."/>
            <person name="Galagan J."/>
            <person name="Salzberg S.L."/>
            <person name="Paulsen I.T."/>
            <person name="Dimopoulos G."/>
            <person name="Collins F.H."/>
            <person name="Birren B."/>
            <person name="Fraser-Liggett C.M."/>
            <person name="Severson D.W."/>
        </authorList>
    </citation>
    <scope>NUCLEOTIDE SEQUENCE [LARGE SCALE GENOMIC DNA]</scope>
    <source>
        <strain evidence="2">Liverpool</strain>
    </source>
</reference>
<evidence type="ECO:0000256" key="1">
    <source>
        <dbReference type="SAM" id="SignalP"/>
    </source>
</evidence>
<proteinExistence type="predicted"/>
<accession>Q17PN2</accession>
<evidence type="ECO:0000313" key="3">
    <source>
        <dbReference type="Proteomes" id="UP000682892"/>
    </source>
</evidence>
<organism evidence="2 3">
    <name type="scientific">Aedes aegypti</name>
    <name type="common">Yellowfever mosquito</name>
    <name type="synonym">Culex aegypti</name>
    <dbReference type="NCBI Taxonomy" id="7159"/>
    <lineage>
        <taxon>Eukaryota</taxon>
        <taxon>Metazoa</taxon>
        <taxon>Ecdysozoa</taxon>
        <taxon>Arthropoda</taxon>
        <taxon>Hexapoda</taxon>
        <taxon>Insecta</taxon>
        <taxon>Pterygota</taxon>
        <taxon>Neoptera</taxon>
        <taxon>Endopterygota</taxon>
        <taxon>Diptera</taxon>
        <taxon>Nematocera</taxon>
        <taxon>Culicoidea</taxon>
        <taxon>Culicidae</taxon>
        <taxon>Culicinae</taxon>
        <taxon>Aedini</taxon>
        <taxon>Aedes</taxon>
        <taxon>Stegomyia</taxon>
    </lineage>
</organism>
<dbReference type="OMA" id="TDITCAR"/>
<sequence>MFCKLANFGLIILILFVADQYNAWPLLSGSPELSHFNGAIARTDITCARRVIGKGTVLPVNVYFSTPLTITAYSAEAVEYSKHGFTLGIGNGGLKKTSITLNVGGPTILPYAVEINFYCAAPPVV</sequence>
<dbReference type="Proteomes" id="UP000682892">
    <property type="component" value="Unassembled WGS sequence"/>
</dbReference>
<feature type="signal peptide" evidence="1">
    <location>
        <begin position="1"/>
        <end position="23"/>
    </location>
</feature>
<dbReference type="PaxDb" id="7159-AAEL000280-PA"/>
<keyword evidence="1" id="KW-0732">Signal</keyword>
<reference evidence="2" key="1">
    <citation type="submission" date="2005-10" db="EMBL/GenBank/DDBJ databases">
        <authorList>
            <person name="Loftus B.J."/>
            <person name="Nene V.M."/>
            <person name="Hannick L.I."/>
            <person name="Bidwell S."/>
            <person name="Haas B."/>
            <person name="Amedeo P."/>
            <person name="Orvis J."/>
            <person name="Wortman J.R."/>
            <person name="White O.R."/>
            <person name="Salzberg S."/>
            <person name="Shumway M."/>
            <person name="Koo H."/>
            <person name="Zhao Y."/>
            <person name="Holmes M."/>
            <person name="Miller J."/>
            <person name="Schatz M."/>
            <person name="Pop M."/>
            <person name="Pai G."/>
            <person name="Utterback T."/>
            <person name="Rogers Y.-H."/>
            <person name="Kravitz S."/>
            <person name="Fraser C.M."/>
        </authorList>
    </citation>
    <scope>NUCLEOTIDE SEQUENCE</scope>
    <source>
        <strain evidence="2">Liverpool</strain>
    </source>
</reference>
<dbReference type="EMBL" id="CH477190">
    <property type="protein sequence ID" value="EAT48719.1"/>
    <property type="molecule type" value="Genomic_DNA"/>
</dbReference>
<gene>
    <name evidence="2" type="ORF">AaeL_AAEL000280</name>
</gene>
<reference evidence="2" key="3">
    <citation type="submission" date="2012-09" db="EMBL/GenBank/DDBJ databases">
        <authorList>
            <consortium name="VectorBase"/>
        </authorList>
    </citation>
    <scope>NUCLEOTIDE SEQUENCE</scope>
    <source>
        <strain evidence="2">Liverpool</strain>
    </source>
</reference>
<dbReference type="AlphaFoldDB" id="Q17PN2"/>
<protein>
    <submittedName>
        <fullName evidence="2">AAEL000280-PA</fullName>
    </submittedName>
</protein>
<name>Q17PN2_AEDAE</name>
<dbReference type="PhylomeDB" id="Q17PN2"/>
<dbReference type="HOGENOM" id="CLU_1355648_0_0_1"/>
<evidence type="ECO:0000313" key="2">
    <source>
        <dbReference type="EMBL" id="EAT48719.1"/>
    </source>
</evidence>
<feature type="chain" id="PRO_5004186510" evidence="1">
    <location>
        <begin position="24"/>
        <end position="125"/>
    </location>
</feature>